<dbReference type="Proteomes" id="UP001150581">
    <property type="component" value="Unassembled WGS sequence"/>
</dbReference>
<organism evidence="1 2">
    <name type="scientific">Kickxella alabastrina</name>
    <dbReference type="NCBI Taxonomy" id="61397"/>
    <lineage>
        <taxon>Eukaryota</taxon>
        <taxon>Fungi</taxon>
        <taxon>Fungi incertae sedis</taxon>
        <taxon>Zoopagomycota</taxon>
        <taxon>Kickxellomycotina</taxon>
        <taxon>Kickxellomycetes</taxon>
        <taxon>Kickxellales</taxon>
        <taxon>Kickxellaceae</taxon>
        <taxon>Kickxella</taxon>
    </lineage>
</organism>
<proteinExistence type="predicted"/>
<evidence type="ECO:0000313" key="1">
    <source>
        <dbReference type="EMBL" id="KAJ1889659.1"/>
    </source>
</evidence>
<sequence length="598" mass="64712">MSELNSAPALAPNEKAAPDSIDTVIATARIEPLASISPPPATKEEAEPEAEAKAEDAEVEPEAKPEAKEAKAEDAKTKDTKTKDAKTKDAAEDAETEPEVKPEAEAEDTDAAAAAAADADAAAAAAAAAAADADADAEDAKAEDAKRKKEDHNAQTQQSYVLKHIRWRDPWTGHTLDKQILTQNQNGPCPLIALTNVLILQNKLQIPTTTTNGSVAEITADALASLLGNFLLAQDGVSEETVSLVLGLLPSMSRGLDVELRFANIYDFAEPSGATAVFRAFGVVLVHGWVAEGSALPVVAETLRVCGGSYQAAAEYVFAADEMSHGQVLGQNHSYNSMHENRPPAVLSLEEEDRVGRALALNAWLEDTATQLTGSGLRMLQHLLPEPSLAVFFRNNHFSTLFRPSQQGLFMLCTDEAVAADTRVVWESLADVHQSGSAFFDAAFCPIDPRGGGKGKDADYAREEVKEDTANVDDDYAFALELERQQQEEEDLRRKRQLQVRQQDRMPPGMNVGRRSKLYAVPEVTKAAAAAAAEGGRRPMGRSRSEESFERRMADAFLPHEPATVGRKNVRGGEQQRQRQHQQRRRDEKATDSGCIIC</sequence>
<name>A0ACC1IBU0_9FUNG</name>
<protein>
    <submittedName>
        <fullName evidence="1">Uncharacterized protein</fullName>
    </submittedName>
</protein>
<evidence type="ECO:0000313" key="2">
    <source>
        <dbReference type="Proteomes" id="UP001150581"/>
    </source>
</evidence>
<reference evidence="1" key="1">
    <citation type="submission" date="2022-07" db="EMBL/GenBank/DDBJ databases">
        <title>Phylogenomic reconstructions and comparative analyses of Kickxellomycotina fungi.</title>
        <authorList>
            <person name="Reynolds N.K."/>
            <person name="Stajich J.E."/>
            <person name="Barry K."/>
            <person name="Grigoriev I.V."/>
            <person name="Crous P."/>
            <person name="Smith M.E."/>
        </authorList>
    </citation>
    <scope>NUCLEOTIDE SEQUENCE</scope>
    <source>
        <strain evidence="1">Benny 63K</strain>
    </source>
</reference>
<dbReference type="EMBL" id="JANBPG010001500">
    <property type="protein sequence ID" value="KAJ1889659.1"/>
    <property type="molecule type" value="Genomic_DNA"/>
</dbReference>
<accession>A0ACC1IBU0</accession>
<gene>
    <name evidence="1" type="ORF">LPJ66_007914</name>
</gene>
<comment type="caution">
    <text evidence="1">The sequence shown here is derived from an EMBL/GenBank/DDBJ whole genome shotgun (WGS) entry which is preliminary data.</text>
</comment>
<keyword evidence="2" id="KW-1185">Reference proteome</keyword>